<protein>
    <submittedName>
        <fullName evidence="3">Integral membrane protein</fullName>
    </submittedName>
</protein>
<dbReference type="eggNOG" id="COG1555">
    <property type="taxonomic scope" value="Bacteria"/>
</dbReference>
<dbReference type="GO" id="GO:0015627">
    <property type="term" value="C:type II protein secretion system complex"/>
    <property type="evidence" value="ECO:0007669"/>
    <property type="project" value="TreeGrafter"/>
</dbReference>
<dbReference type="InterPro" id="IPR004509">
    <property type="entry name" value="Competence_ComEA_HhH"/>
</dbReference>
<dbReference type="PANTHER" id="PTHR21180">
    <property type="entry name" value="ENDONUCLEASE/EXONUCLEASE/PHOSPHATASE FAMILY DOMAIN-CONTAINING PROTEIN 1"/>
    <property type="match status" value="1"/>
</dbReference>
<dbReference type="Pfam" id="PF12836">
    <property type="entry name" value="HHH_3"/>
    <property type="match status" value="1"/>
</dbReference>
<keyword evidence="1" id="KW-0732">Signal</keyword>
<dbReference type="GO" id="GO:0015628">
    <property type="term" value="P:protein secretion by the type II secretion system"/>
    <property type="evidence" value="ECO:0007669"/>
    <property type="project" value="TreeGrafter"/>
</dbReference>
<feature type="domain" description="Helix-hairpin-helix DNA-binding motif class 1" evidence="2">
    <location>
        <begin position="80"/>
        <end position="99"/>
    </location>
</feature>
<keyword evidence="4" id="KW-1185">Reference proteome</keyword>
<evidence type="ECO:0000259" key="2">
    <source>
        <dbReference type="SMART" id="SM00278"/>
    </source>
</evidence>
<feature type="chain" id="PRO_5002796714" evidence="1">
    <location>
        <begin position="24"/>
        <end position="102"/>
    </location>
</feature>
<dbReference type="GO" id="GO:0003677">
    <property type="term" value="F:DNA binding"/>
    <property type="evidence" value="ECO:0007669"/>
    <property type="project" value="InterPro"/>
</dbReference>
<evidence type="ECO:0000313" key="4">
    <source>
        <dbReference type="Proteomes" id="UP000001036"/>
    </source>
</evidence>
<evidence type="ECO:0000256" key="1">
    <source>
        <dbReference type="SAM" id="SignalP"/>
    </source>
</evidence>
<dbReference type="InterPro" id="IPR003583">
    <property type="entry name" value="Hlx-hairpin-Hlx_DNA-bd_motif"/>
</dbReference>
<sequence>MKTFLSLISSVVFFLGVQSIAIASDTQIPANKPVAEQAHSLININTADVATLTQLKGIGTKKAEAIIAWRNANGKFKTIEQLMDVKGIGEATFEANRAKLSI</sequence>
<dbReference type="InterPro" id="IPR051675">
    <property type="entry name" value="Endo/Exo/Phosphatase_dom_1"/>
</dbReference>
<dbReference type="InterPro" id="IPR010994">
    <property type="entry name" value="RuvA_2-like"/>
</dbReference>
<dbReference type="SUPFAM" id="SSF47781">
    <property type="entry name" value="RuvA domain 2-like"/>
    <property type="match status" value="1"/>
</dbReference>
<accession>B3PII0</accession>
<dbReference type="RefSeq" id="WP_012487722.1">
    <property type="nucleotide sequence ID" value="NC_010995.1"/>
</dbReference>
<dbReference type="GO" id="GO:0006281">
    <property type="term" value="P:DNA repair"/>
    <property type="evidence" value="ECO:0007669"/>
    <property type="project" value="InterPro"/>
</dbReference>
<dbReference type="EMBL" id="CP000934">
    <property type="protein sequence ID" value="ACE83064.1"/>
    <property type="molecule type" value="Genomic_DNA"/>
</dbReference>
<dbReference type="NCBIfam" id="TIGR00426">
    <property type="entry name" value="competence protein ComEA helix-hairpin-helix repeat region"/>
    <property type="match status" value="1"/>
</dbReference>
<reference evidence="3 4" key="1">
    <citation type="journal article" date="2008" name="J. Bacteriol.">
        <title>Insights into plant cell wall degradation from the genome sequence of the soil bacterium Cellvibrio japonicus.</title>
        <authorList>
            <person name="Deboy R.T."/>
            <person name="Mongodin E.F."/>
            <person name="Fouts D.E."/>
            <person name="Tailford L.E."/>
            <person name="Khouri H."/>
            <person name="Emerson J.B."/>
            <person name="Mohamoud Y."/>
            <person name="Watkins K."/>
            <person name="Henrissat B."/>
            <person name="Gilbert H.J."/>
            <person name="Nelson K.E."/>
        </authorList>
    </citation>
    <scope>NUCLEOTIDE SEQUENCE [LARGE SCALE GENOMIC DNA]</scope>
    <source>
        <strain evidence="3 4">Ueda107</strain>
    </source>
</reference>
<feature type="signal peptide" evidence="1">
    <location>
        <begin position="1"/>
        <end position="23"/>
    </location>
</feature>
<dbReference type="Gene3D" id="1.10.150.280">
    <property type="entry name" value="AF1531-like domain"/>
    <property type="match status" value="1"/>
</dbReference>
<organism evidence="3 4">
    <name type="scientific">Cellvibrio japonicus (strain Ueda107)</name>
    <name type="common">Pseudomonas fluorescens subsp. cellulosa</name>
    <dbReference type="NCBI Taxonomy" id="498211"/>
    <lineage>
        <taxon>Bacteria</taxon>
        <taxon>Pseudomonadati</taxon>
        <taxon>Pseudomonadota</taxon>
        <taxon>Gammaproteobacteria</taxon>
        <taxon>Cellvibrionales</taxon>
        <taxon>Cellvibrionaceae</taxon>
        <taxon>Cellvibrio</taxon>
    </lineage>
</organism>
<dbReference type="AlphaFoldDB" id="B3PII0"/>
<evidence type="ECO:0000313" key="3">
    <source>
        <dbReference type="EMBL" id="ACE83064.1"/>
    </source>
</evidence>
<dbReference type="PANTHER" id="PTHR21180:SF32">
    <property type="entry name" value="ENDONUCLEASE_EXONUCLEASE_PHOSPHATASE FAMILY DOMAIN-CONTAINING PROTEIN 1"/>
    <property type="match status" value="1"/>
</dbReference>
<feature type="domain" description="Helix-hairpin-helix DNA-binding motif class 1" evidence="2">
    <location>
        <begin position="50"/>
        <end position="69"/>
    </location>
</feature>
<dbReference type="SMART" id="SM00278">
    <property type="entry name" value="HhH1"/>
    <property type="match status" value="2"/>
</dbReference>
<dbReference type="Proteomes" id="UP000001036">
    <property type="component" value="Chromosome"/>
</dbReference>
<proteinExistence type="predicted"/>
<dbReference type="STRING" id="498211.CJA_2120"/>
<gene>
    <name evidence="3" type="primary">comEA</name>
    <name evidence="3" type="ordered locus">CJA_2120</name>
</gene>
<dbReference type="HOGENOM" id="CLU_052011_3_0_6"/>
<name>B3PII0_CELJU</name>
<dbReference type="KEGG" id="cja:CJA_2120"/>
<dbReference type="OrthoDB" id="7510573at2"/>